<gene>
    <name evidence="1" type="ORF">PHMEG_00036296</name>
</gene>
<keyword evidence="1" id="KW-0645">Protease</keyword>
<protein>
    <submittedName>
        <fullName evidence="1">Eukaryotic/viral aspartic protease</fullName>
    </submittedName>
</protein>
<keyword evidence="1" id="KW-0378">Hydrolase</keyword>
<keyword evidence="2" id="KW-1185">Reference proteome</keyword>
<organism evidence="1 2">
    <name type="scientific">Phytophthora megakarya</name>
    <dbReference type="NCBI Taxonomy" id="4795"/>
    <lineage>
        <taxon>Eukaryota</taxon>
        <taxon>Sar</taxon>
        <taxon>Stramenopiles</taxon>
        <taxon>Oomycota</taxon>
        <taxon>Peronosporomycetes</taxon>
        <taxon>Peronosporales</taxon>
        <taxon>Peronosporaceae</taxon>
        <taxon>Phytophthora</taxon>
    </lineage>
</organism>
<name>A0A225UMB5_9STRA</name>
<comment type="caution">
    <text evidence="1">The sequence shown here is derived from an EMBL/GenBank/DDBJ whole genome shotgun (WGS) entry which is preliminary data.</text>
</comment>
<dbReference type="AlphaFoldDB" id="A0A225UMB5"/>
<evidence type="ECO:0000313" key="1">
    <source>
        <dbReference type="EMBL" id="OWY94080.1"/>
    </source>
</evidence>
<evidence type="ECO:0000313" key="2">
    <source>
        <dbReference type="Proteomes" id="UP000198211"/>
    </source>
</evidence>
<proteinExistence type="predicted"/>
<sequence>MIQNRRRIRLNTTVANKTIGQCLKAMQETSKWIQLFAPKPARQAVWSELVEELSYPVNSTSTEQVTADTV</sequence>
<dbReference type="Proteomes" id="UP000198211">
    <property type="component" value="Unassembled WGS sequence"/>
</dbReference>
<accession>A0A225UMB5</accession>
<dbReference type="GO" id="GO:0008233">
    <property type="term" value="F:peptidase activity"/>
    <property type="evidence" value="ECO:0007669"/>
    <property type="project" value="UniProtKB-KW"/>
</dbReference>
<dbReference type="GO" id="GO:0006508">
    <property type="term" value="P:proteolysis"/>
    <property type="evidence" value="ECO:0007669"/>
    <property type="project" value="UniProtKB-KW"/>
</dbReference>
<reference evidence="2" key="1">
    <citation type="submission" date="2017-03" db="EMBL/GenBank/DDBJ databases">
        <title>Phytopthora megakarya and P. palmivora, two closely related causual agents of cacao black pod achieved similar genome size and gene model numbers by different mechanisms.</title>
        <authorList>
            <person name="Ali S."/>
            <person name="Shao J."/>
            <person name="Larry D.J."/>
            <person name="Kronmiller B."/>
            <person name="Shen D."/>
            <person name="Strem M.D."/>
            <person name="Melnick R.L."/>
            <person name="Guiltinan M.J."/>
            <person name="Tyler B.M."/>
            <person name="Meinhardt L.W."/>
            <person name="Bailey B.A."/>
        </authorList>
    </citation>
    <scope>NUCLEOTIDE SEQUENCE [LARGE SCALE GENOMIC DNA]</scope>
    <source>
        <strain evidence="2">zdho120</strain>
    </source>
</reference>
<dbReference type="EMBL" id="NBNE01014952">
    <property type="protein sequence ID" value="OWY94080.1"/>
    <property type="molecule type" value="Genomic_DNA"/>
</dbReference>